<feature type="compositionally biased region" description="Polar residues" evidence="2">
    <location>
        <begin position="64"/>
        <end position="75"/>
    </location>
</feature>
<evidence type="ECO:0000313" key="4">
    <source>
        <dbReference type="EMBL" id="JAD72485.1"/>
    </source>
</evidence>
<proteinExistence type="predicted"/>
<reference evidence="4" key="1">
    <citation type="submission" date="2014-09" db="EMBL/GenBank/DDBJ databases">
        <authorList>
            <person name="Magalhaes I.L.F."/>
            <person name="Oliveira U."/>
            <person name="Santos F.R."/>
            <person name="Vidigal T.H.D.A."/>
            <person name="Brescovit A.D."/>
            <person name="Santos A.J."/>
        </authorList>
    </citation>
    <scope>NUCLEOTIDE SEQUENCE</scope>
    <source>
        <tissue evidence="4">Shoot tissue taken approximately 20 cm above the soil surface</tissue>
    </source>
</reference>
<dbReference type="AlphaFoldDB" id="A0A0A9CGF9"/>
<evidence type="ECO:0000256" key="1">
    <source>
        <dbReference type="SAM" id="Coils"/>
    </source>
</evidence>
<accession>A0A0A9CGF9</accession>
<feature type="compositionally biased region" description="Polar residues" evidence="2">
    <location>
        <begin position="18"/>
        <end position="31"/>
    </location>
</feature>
<name>A0A0A9CGF9_ARUDO</name>
<keyword evidence="1" id="KW-0175">Coiled coil</keyword>
<feature type="domain" description="No apical meristem-associated C-terminal" evidence="3">
    <location>
        <begin position="2"/>
        <end position="168"/>
    </location>
</feature>
<dbReference type="EMBL" id="GBRH01225410">
    <property type="protein sequence ID" value="JAD72485.1"/>
    <property type="molecule type" value="Transcribed_RNA"/>
</dbReference>
<protein>
    <recommendedName>
        <fullName evidence="3">No apical meristem-associated C-terminal domain-containing protein</fullName>
    </recommendedName>
</protein>
<reference evidence="4" key="2">
    <citation type="journal article" date="2015" name="Data Brief">
        <title>Shoot transcriptome of the giant reed, Arundo donax.</title>
        <authorList>
            <person name="Barrero R.A."/>
            <person name="Guerrero F.D."/>
            <person name="Moolhuijzen P."/>
            <person name="Goolsby J.A."/>
            <person name="Tidwell J."/>
            <person name="Bellgard S.E."/>
            <person name="Bellgard M.I."/>
        </authorList>
    </citation>
    <scope>NUCLEOTIDE SEQUENCE</scope>
    <source>
        <tissue evidence="4">Shoot tissue taken approximately 20 cm above the soil surface</tissue>
    </source>
</reference>
<sequence length="174" mass="20649">MQHEPKWIVRCSQKRQKTSPTESLGLSTPRSNESRADGEAEGVITEAANARPDGKKKEKEWQQRGKNSVPQSDNLYTEALDNRCAKKKELDVEKEIKKKERNDERLALEKKRLELEKKRFELEMKMLELEKKDLELSQRIYDDRAMNMDISSMSERQQQFYMILKDEIIRRRFG</sequence>
<dbReference type="Pfam" id="PF14303">
    <property type="entry name" value="NAM-associated"/>
    <property type="match status" value="1"/>
</dbReference>
<feature type="compositionally biased region" description="Basic and acidic residues" evidence="2">
    <location>
        <begin position="52"/>
        <end position="63"/>
    </location>
</feature>
<feature type="region of interest" description="Disordered" evidence="2">
    <location>
        <begin position="1"/>
        <end position="80"/>
    </location>
</feature>
<feature type="coiled-coil region" evidence="1">
    <location>
        <begin position="82"/>
        <end position="137"/>
    </location>
</feature>
<organism evidence="4">
    <name type="scientific">Arundo donax</name>
    <name type="common">Giant reed</name>
    <name type="synonym">Donax arundinaceus</name>
    <dbReference type="NCBI Taxonomy" id="35708"/>
    <lineage>
        <taxon>Eukaryota</taxon>
        <taxon>Viridiplantae</taxon>
        <taxon>Streptophyta</taxon>
        <taxon>Embryophyta</taxon>
        <taxon>Tracheophyta</taxon>
        <taxon>Spermatophyta</taxon>
        <taxon>Magnoliopsida</taxon>
        <taxon>Liliopsida</taxon>
        <taxon>Poales</taxon>
        <taxon>Poaceae</taxon>
        <taxon>PACMAD clade</taxon>
        <taxon>Arundinoideae</taxon>
        <taxon>Arundineae</taxon>
        <taxon>Arundo</taxon>
    </lineage>
</organism>
<evidence type="ECO:0000259" key="3">
    <source>
        <dbReference type="Pfam" id="PF14303"/>
    </source>
</evidence>
<evidence type="ECO:0000256" key="2">
    <source>
        <dbReference type="SAM" id="MobiDB-lite"/>
    </source>
</evidence>
<dbReference type="InterPro" id="IPR029466">
    <property type="entry name" value="NAM-associated_C"/>
</dbReference>